<feature type="transmembrane region" description="Helical" evidence="1">
    <location>
        <begin position="13"/>
        <end position="33"/>
    </location>
</feature>
<keyword evidence="1" id="KW-0812">Transmembrane</keyword>
<dbReference type="EC" id="1.9.3.1" evidence="2"/>
<dbReference type="Gene3D" id="2.60.40.420">
    <property type="entry name" value="Cupredoxins - blue copper proteins"/>
    <property type="match status" value="1"/>
</dbReference>
<dbReference type="AlphaFoldDB" id="A0A3B1BX19"/>
<dbReference type="InterPro" id="IPR008972">
    <property type="entry name" value="Cupredoxin"/>
</dbReference>
<evidence type="ECO:0000256" key="1">
    <source>
        <dbReference type="SAM" id="Phobius"/>
    </source>
</evidence>
<name>A0A3B1BX19_9ZZZZ</name>
<reference evidence="2" key="1">
    <citation type="submission" date="2018-06" db="EMBL/GenBank/DDBJ databases">
        <authorList>
            <person name="Zhirakovskaya E."/>
        </authorList>
    </citation>
    <scope>NUCLEOTIDE SEQUENCE</scope>
</reference>
<feature type="transmembrane region" description="Helical" evidence="1">
    <location>
        <begin position="45"/>
        <end position="74"/>
    </location>
</feature>
<organism evidence="2">
    <name type="scientific">hydrothermal vent metagenome</name>
    <dbReference type="NCBI Taxonomy" id="652676"/>
    <lineage>
        <taxon>unclassified sequences</taxon>
        <taxon>metagenomes</taxon>
        <taxon>ecological metagenomes</taxon>
    </lineage>
</organism>
<gene>
    <name evidence="2" type="ORF">MNBD_NITROSPINAE01-1112</name>
</gene>
<keyword evidence="2" id="KW-0560">Oxidoreductase</keyword>
<keyword evidence="1" id="KW-1133">Transmembrane helix</keyword>
<proteinExistence type="predicted"/>
<sequence length="193" mass="21920">MIESSDVLGLMKVVFVIYTMIVFSMLGMFAFSITRAHRVQPKFKVPFYGWMGFLIFVGVGVHVMTFNVIPWVGWDLTRDSIKVDKEYRIAVADYEFHLPEEGMTIKEGDMVRFELESHDVSYGFGLFRGDGTMVFQMQVVPGSRNDIVWKFDKPDTYSIRSTEYSGPRGGEMFVPNAIVVKPEVAVASINSQS</sequence>
<dbReference type="SUPFAM" id="SSF49503">
    <property type="entry name" value="Cupredoxins"/>
    <property type="match status" value="1"/>
</dbReference>
<keyword evidence="1" id="KW-0472">Membrane</keyword>
<protein>
    <submittedName>
        <fullName evidence="2">Cytochrome c oxidase polypeptide II</fullName>
        <ecNumber evidence="2">1.9.3.1</ecNumber>
    </submittedName>
</protein>
<evidence type="ECO:0000313" key="2">
    <source>
        <dbReference type="EMBL" id="VAX16843.1"/>
    </source>
</evidence>
<dbReference type="EMBL" id="UOGC01000038">
    <property type="protein sequence ID" value="VAX16843.1"/>
    <property type="molecule type" value="Genomic_DNA"/>
</dbReference>
<dbReference type="GO" id="GO:0016491">
    <property type="term" value="F:oxidoreductase activity"/>
    <property type="evidence" value="ECO:0007669"/>
    <property type="project" value="UniProtKB-KW"/>
</dbReference>
<accession>A0A3B1BX19</accession>